<dbReference type="EMBL" id="BPLR01012286">
    <property type="protein sequence ID" value="GIY52765.1"/>
    <property type="molecule type" value="Genomic_DNA"/>
</dbReference>
<keyword evidence="2" id="KW-1185">Reference proteome</keyword>
<protein>
    <submittedName>
        <fullName evidence="1">Uncharacterized protein</fullName>
    </submittedName>
</protein>
<comment type="caution">
    <text evidence="1">The sequence shown here is derived from an EMBL/GenBank/DDBJ whole genome shotgun (WGS) entry which is preliminary data.</text>
</comment>
<proteinExistence type="predicted"/>
<sequence length="159" mass="18068">MEELPLAQPSRETETITFFYSARTIPDDGWFARAVKGARSPAERAASSIWKSVDFETLTSDWDPKRAGDACRRTAITRGERDKLSVLSASSPVKVRENDVEERWFCHNLLLSPSSSRQMASTKFCFGARSQQTLSRKEVDATAEWIPARAGFFCHQRYR</sequence>
<reference evidence="1 2" key="1">
    <citation type="submission" date="2021-06" db="EMBL/GenBank/DDBJ databases">
        <title>Caerostris extrusa draft genome.</title>
        <authorList>
            <person name="Kono N."/>
            <person name="Arakawa K."/>
        </authorList>
    </citation>
    <scope>NUCLEOTIDE SEQUENCE [LARGE SCALE GENOMIC DNA]</scope>
</reference>
<gene>
    <name evidence="1" type="ORF">CEXT_6411</name>
</gene>
<accession>A0AAV4U4U1</accession>
<evidence type="ECO:0000313" key="1">
    <source>
        <dbReference type="EMBL" id="GIY52765.1"/>
    </source>
</evidence>
<dbReference type="AlphaFoldDB" id="A0AAV4U4U1"/>
<evidence type="ECO:0000313" key="2">
    <source>
        <dbReference type="Proteomes" id="UP001054945"/>
    </source>
</evidence>
<dbReference type="Proteomes" id="UP001054945">
    <property type="component" value="Unassembled WGS sequence"/>
</dbReference>
<name>A0AAV4U4U1_CAEEX</name>
<organism evidence="1 2">
    <name type="scientific">Caerostris extrusa</name>
    <name type="common">Bark spider</name>
    <name type="synonym">Caerostris bankana</name>
    <dbReference type="NCBI Taxonomy" id="172846"/>
    <lineage>
        <taxon>Eukaryota</taxon>
        <taxon>Metazoa</taxon>
        <taxon>Ecdysozoa</taxon>
        <taxon>Arthropoda</taxon>
        <taxon>Chelicerata</taxon>
        <taxon>Arachnida</taxon>
        <taxon>Araneae</taxon>
        <taxon>Araneomorphae</taxon>
        <taxon>Entelegynae</taxon>
        <taxon>Araneoidea</taxon>
        <taxon>Araneidae</taxon>
        <taxon>Caerostris</taxon>
    </lineage>
</organism>